<proteinExistence type="predicted"/>
<feature type="compositionally biased region" description="Polar residues" evidence="1">
    <location>
        <begin position="44"/>
        <end position="54"/>
    </location>
</feature>
<dbReference type="GO" id="GO:0050821">
    <property type="term" value="P:protein stabilization"/>
    <property type="evidence" value="ECO:0007669"/>
    <property type="project" value="TreeGrafter"/>
</dbReference>
<gene>
    <name evidence="3" type="ORF">BO99DRAFT_400110</name>
</gene>
<dbReference type="OMA" id="PQNVDAD"/>
<organism evidence="3 4">
    <name type="scientific">Aspergillus violaceofuscus (strain CBS 115571)</name>
    <dbReference type="NCBI Taxonomy" id="1450538"/>
    <lineage>
        <taxon>Eukaryota</taxon>
        <taxon>Fungi</taxon>
        <taxon>Dikarya</taxon>
        <taxon>Ascomycota</taxon>
        <taxon>Pezizomycotina</taxon>
        <taxon>Eurotiomycetes</taxon>
        <taxon>Eurotiomycetidae</taxon>
        <taxon>Eurotiales</taxon>
        <taxon>Aspergillaceae</taxon>
        <taxon>Aspergillus</taxon>
    </lineage>
</organism>
<evidence type="ECO:0000313" key="4">
    <source>
        <dbReference type="Proteomes" id="UP000249829"/>
    </source>
</evidence>
<accession>A0A2V5HEZ2</accession>
<dbReference type="InterPro" id="IPR052617">
    <property type="entry name" value="Huntingtin-int_K"/>
</dbReference>
<dbReference type="CDD" id="cd14361">
    <property type="entry name" value="UBA_HYPK"/>
    <property type="match status" value="1"/>
</dbReference>
<dbReference type="InterPro" id="IPR044034">
    <property type="entry name" value="NAC-like_UBA"/>
</dbReference>
<feature type="region of interest" description="Disordered" evidence="1">
    <location>
        <begin position="1"/>
        <end position="88"/>
    </location>
</feature>
<feature type="domain" description="Nascent polypeptide-associated complex subunit alpha-like UBA" evidence="2">
    <location>
        <begin position="96"/>
        <end position="136"/>
    </location>
</feature>
<evidence type="ECO:0000259" key="2">
    <source>
        <dbReference type="Pfam" id="PF19026"/>
    </source>
</evidence>
<keyword evidence="4" id="KW-1185">Reference proteome</keyword>
<dbReference type="EMBL" id="KZ825111">
    <property type="protein sequence ID" value="PYI22301.1"/>
    <property type="molecule type" value="Genomic_DNA"/>
</dbReference>
<dbReference type="InterPro" id="IPR038922">
    <property type="entry name" value="HYPK_UBA"/>
</dbReference>
<dbReference type="Pfam" id="PF19026">
    <property type="entry name" value="UBA_HYPK"/>
    <property type="match status" value="1"/>
</dbReference>
<reference evidence="3 4" key="1">
    <citation type="submission" date="2018-02" db="EMBL/GenBank/DDBJ databases">
        <title>The genomes of Aspergillus section Nigri reveals drivers in fungal speciation.</title>
        <authorList>
            <consortium name="DOE Joint Genome Institute"/>
            <person name="Vesth T.C."/>
            <person name="Nybo J."/>
            <person name="Theobald S."/>
            <person name="Brandl J."/>
            <person name="Frisvad J.C."/>
            <person name="Nielsen K.F."/>
            <person name="Lyhne E.K."/>
            <person name="Kogle M.E."/>
            <person name="Kuo A."/>
            <person name="Riley R."/>
            <person name="Clum A."/>
            <person name="Nolan M."/>
            <person name="Lipzen A."/>
            <person name="Salamov A."/>
            <person name="Henrissat B."/>
            <person name="Wiebenga A."/>
            <person name="De vries R.P."/>
            <person name="Grigoriev I.V."/>
            <person name="Mortensen U.H."/>
            <person name="Andersen M.R."/>
            <person name="Baker S.E."/>
        </authorList>
    </citation>
    <scope>NUCLEOTIDE SEQUENCE [LARGE SCALE GENOMIC DNA]</scope>
    <source>
        <strain evidence="3 4">CBS 115571</strain>
    </source>
</reference>
<dbReference type="Proteomes" id="UP000249829">
    <property type="component" value="Unassembled WGS sequence"/>
</dbReference>
<protein>
    <recommendedName>
        <fullName evidence="2">Nascent polypeptide-associated complex subunit alpha-like UBA domain-containing protein</fullName>
    </recommendedName>
</protein>
<evidence type="ECO:0000256" key="1">
    <source>
        <dbReference type="SAM" id="MobiDB-lite"/>
    </source>
</evidence>
<sequence>MSDSIPSAHADPDPAEQPLPANAEDRKAAAALSSLHTNEIAATDSPTKQPSSADQEALGKAMSRLEIAAGHPAGNKRAGTTQQGKEGGELVKKKAVKVSADDVNLLVDQLDLNKLRATELLKAHEGNAAQAIKAFITPATLAR</sequence>
<name>A0A2V5HEZ2_ASPV1</name>
<dbReference type="PANTHER" id="PTHR31184:SF2">
    <property type="entry name" value="HUNTINGTIN-INTERACTING PROTEIN K"/>
    <property type="match status" value="1"/>
</dbReference>
<dbReference type="STRING" id="1450538.A0A2V5HEZ2"/>
<dbReference type="AlphaFoldDB" id="A0A2V5HEZ2"/>
<dbReference type="PANTHER" id="PTHR31184">
    <property type="entry name" value="HUNTINGTIN-INTERACTING PROTEIN K FAMILY MEMBER"/>
    <property type="match status" value="1"/>
</dbReference>
<dbReference type="GO" id="GO:0043066">
    <property type="term" value="P:negative regulation of apoptotic process"/>
    <property type="evidence" value="ECO:0007669"/>
    <property type="project" value="TreeGrafter"/>
</dbReference>
<evidence type="ECO:0000313" key="3">
    <source>
        <dbReference type="EMBL" id="PYI22301.1"/>
    </source>
</evidence>